<dbReference type="AlphaFoldDB" id="A0A6D2K1J4"/>
<keyword evidence="3" id="KW-1185">Reference proteome</keyword>
<dbReference type="PROSITE" id="PS50181">
    <property type="entry name" value="FBOX"/>
    <property type="match status" value="1"/>
</dbReference>
<dbReference type="InterPro" id="IPR017451">
    <property type="entry name" value="F-box-assoc_interact_dom"/>
</dbReference>
<dbReference type="EMBL" id="CACVBM020001385">
    <property type="protein sequence ID" value="CAA7048013.1"/>
    <property type="molecule type" value="Genomic_DNA"/>
</dbReference>
<dbReference type="PANTHER" id="PTHR31111">
    <property type="entry name" value="BNAA05G37150D PROTEIN-RELATED"/>
    <property type="match status" value="1"/>
</dbReference>
<dbReference type="InterPro" id="IPR013187">
    <property type="entry name" value="F-box-assoc_dom_typ3"/>
</dbReference>
<dbReference type="OrthoDB" id="1072402at2759"/>
<dbReference type="PANTHER" id="PTHR31111:SF100">
    <property type="entry name" value="F-BOX DOMAIN-CONTAINING PROTEIN"/>
    <property type="match status" value="1"/>
</dbReference>
<dbReference type="InterPro" id="IPR001810">
    <property type="entry name" value="F-box_dom"/>
</dbReference>
<dbReference type="Proteomes" id="UP000467841">
    <property type="component" value="Unassembled WGS sequence"/>
</dbReference>
<evidence type="ECO:0000259" key="1">
    <source>
        <dbReference type="PROSITE" id="PS50181"/>
    </source>
</evidence>
<dbReference type="SMART" id="SM00256">
    <property type="entry name" value="FBOX"/>
    <property type="match status" value="1"/>
</dbReference>
<proteinExistence type="predicted"/>
<gene>
    <name evidence="2" type="ORF">MERR_LOCUS35248</name>
</gene>
<dbReference type="NCBIfam" id="TIGR01640">
    <property type="entry name" value="F_box_assoc_1"/>
    <property type="match status" value="1"/>
</dbReference>
<dbReference type="Pfam" id="PF00646">
    <property type="entry name" value="F-box"/>
    <property type="match status" value="1"/>
</dbReference>
<dbReference type="SUPFAM" id="SSF81383">
    <property type="entry name" value="F-box domain"/>
    <property type="match status" value="1"/>
</dbReference>
<protein>
    <recommendedName>
        <fullName evidence="1">F-box domain-containing protein</fullName>
    </recommendedName>
</protein>
<evidence type="ECO:0000313" key="3">
    <source>
        <dbReference type="Proteomes" id="UP000467841"/>
    </source>
</evidence>
<dbReference type="InterPro" id="IPR036047">
    <property type="entry name" value="F-box-like_dom_sf"/>
</dbReference>
<accession>A0A6D2K1J4</accession>
<evidence type="ECO:0000313" key="2">
    <source>
        <dbReference type="EMBL" id="CAA7048013.1"/>
    </source>
</evidence>
<organism evidence="2 3">
    <name type="scientific">Microthlaspi erraticum</name>
    <dbReference type="NCBI Taxonomy" id="1685480"/>
    <lineage>
        <taxon>Eukaryota</taxon>
        <taxon>Viridiplantae</taxon>
        <taxon>Streptophyta</taxon>
        <taxon>Embryophyta</taxon>
        <taxon>Tracheophyta</taxon>
        <taxon>Spermatophyta</taxon>
        <taxon>Magnoliopsida</taxon>
        <taxon>eudicotyledons</taxon>
        <taxon>Gunneridae</taxon>
        <taxon>Pentapetalae</taxon>
        <taxon>rosids</taxon>
        <taxon>malvids</taxon>
        <taxon>Brassicales</taxon>
        <taxon>Brassicaceae</taxon>
        <taxon>Coluteocarpeae</taxon>
        <taxon>Microthlaspi</taxon>
    </lineage>
</organism>
<name>A0A6D2K1J4_9BRAS</name>
<feature type="domain" description="F-box" evidence="1">
    <location>
        <begin position="1"/>
        <end position="46"/>
    </location>
</feature>
<comment type="caution">
    <text evidence="2">The sequence shown here is derived from an EMBL/GenBank/DDBJ whole genome shotgun (WGS) entry which is preliminary data.</text>
</comment>
<reference evidence="2" key="1">
    <citation type="submission" date="2020-01" db="EMBL/GenBank/DDBJ databases">
        <authorList>
            <person name="Mishra B."/>
        </authorList>
    </citation>
    <scope>NUCLEOTIDE SEQUENCE [LARGE SCALE GENOMIC DNA]</scope>
</reference>
<sequence length="372" mass="41385">MIPLDIEVEILNRLPVKSLMRSLCVSKMWSSIIRTQGFIDSYYAMSSATRPRFIVALSSSSYVKDHAKRLFIFSGEECSSSSSYVSANLDMTIPSLRLAHGYTCPSVHGFVSCCHGLQFTICNPSTRQVVTLPACNGYDITSLGYDPVDHQFKALIPVACEYGYDGFIIIRLGGGGGGGAQSRSAVTSPPYRPLSKGLCIDGFLYYGAVTQSETPVIMCFDVRNENISFITTPKDVLHLDRNSVLIEYKGKLAAIVGHCLPFNFRGFDLWILEDVKKHEWSKQTFELPYCLLDMTSPGTNKAGEIIFAPLKLSLDNLRPFFYIVVYNVARKDVRRVRIQGFADDEGFRRHYGLVGFCNVSVSPQHVQSIASL</sequence>
<dbReference type="Pfam" id="PF08268">
    <property type="entry name" value="FBA_3"/>
    <property type="match status" value="1"/>
</dbReference>